<keyword evidence="3" id="KW-0967">Endosome</keyword>
<dbReference type="InterPro" id="IPR001683">
    <property type="entry name" value="PX_dom"/>
</dbReference>
<keyword evidence="2" id="KW-0813">Transport</keyword>
<dbReference type="Pfam" id="PF00787">
    <property type="entry name" value="PX"/>
    <property type="match status" value="1"/>
</dbReference>
<sequence>GPGLRIESNFEYHNIVYQIVVIRSGSYDCERVAIERRYSDFLHLHQELLLDFSEEMEDIVMPRKKMRGNFSEENIGERRVALRDYLTQLYSLRFELKAAYDLLRGGRFSRALEVVNYNHYLIKPLIQNFKLQLFCVIGLMILT</sequence>
<dbReference type="AlphaFoldDB" id="A0A673H9B1"/>
<keyword evidence="4" id="KW-0653">Protein transport</keyword>
<name>A0A673H9B1_9TELE</name>
<dbReference type="PROSITE" id="PS50195">
    <property type="entry name" value="PX"/>
    <property type="match status" value="1"/>
</dbReference>
<feature type="domain" description="PX" evidence="7">
    <location>
        <begin position="1"/>
        <end position="119"/>
    </location>
</feature>
<organism evidence="8 9">
    <name type="scientific">Sinocyclocheilus rhinocerous</name>
    <dbReference type="NCBI Taxonomy" id="307959"/>
    <lineage>
        <taxon>Eukaryota</taxon>
        <taxon>Metazoa</taxon>
        <taxon>Chordata</taxon>
        <taxon>Craniata</taxon>
        <taxon>Vertebrata</taxon>
        <taxon>Euteleostomi</taxon>
        <taxon>Actinopterygii</taxon>
        <taxon>Neopterygii</taxon>
        <taxon>Teleostei</taxon>
        <taxon>Ostariophysi</taxon>
        <taxon>Cypriniformes</taxon>
        <taxon>Cyprinidae</taxon>
        <taxon>Cyprininae</taxon>
        <taxon>Sinocyclocheilus</taxon>
    </lineage>
</organism>
<keyword evidence="9" id="KW-1185">Reference proteome</keyword>
<comment type="subcellular location">
    <subcellularLocation>
        <location evidence="1">Early endosome membrane</location>
        <topology evidence="1">Peripheral membrane protein</topology>
        <orientation evidence="1">Cytoplasmic side</orientation>
    </subcellularLocation>
</comment>
<reference evidence="8" key="2">
    <citation type="submission" date="2025-09" db="UniProtKB">
        <authorList>
            <consortium name="Ensembl"/>
        </authorList>
    </citation>
    <scope>IDENTIFICATION</scope>
</reference>
<evidence type="ECO:0000259" key="7">
    <source>
        <dbReference type="PROSITE" id="PS50195"/>
    </source>
</evidence>
<evidence type="ECO:0000256" key="5">
    <source>
        <dbReference type="ARBA" id="ARBA00023121"/>
    </source>
</evidence>
<dbReference type="Proteomes" id="UP000472270">
    <property type="component" value="Unassembled WGS sequence"/>
</dbReference>
<dbReference type="InterPro" id="IPR036871">
    <property type="entry name" value="PX_dom_sf"/>
</dbReference>
<evidence type="ECO:0000256" key="3">
    <source>
        <dbReference type="ARBA" id="ARBA00022753"/>
    </source>
</evidence>
<dbReference type="PANTHER" id="PTHR20939:SF1">
    <property type="entry name" value="SORTING NEXIN-20"/>
    <property type="match status" value="1"/>
</dbReference>
<evidence type="ECO:0000313" key="8">
    <source>
        <dbReference type="Ensembl" id="ENSSRHP00000022160.1"/>
    </source>
</evidence>
<keyword evidence="6" id="KW-0472">Membrane</keyword>
<dbReference type="Ensembl" id="ENSSRHT00000022845.1">
    <property type="protein sequence ID" value="ENSSRHP00000022160.1"/>
    <property type="gene ID" value="ENSSRHG00000011754.1"/>
</dbReference>
<evidence type="ECO:0000256" key="6">
    <source>
        <dbReference type="ARBA" id="ARBA00023136"/>
    </source>
</evidence>
<keyword evidence="5" id="KW-0446">Lipid-binding</keyword>
<dbReference type="Gene3D" id="3.30.1520.10">
    <property type="entry name" value="Phox-like domain"/>
    <property type="match status" value="1"/>
</dbReference>
<dbReference type="InterPro" id="IPR039937">
    <property type="entry name" value="SNX20/SNX21"/>
</dbReference>
<protein>
    <submittedName>
        <fullName evidence="8">Sorting nexin 20</fullName>
    </submittedName>
</protein>
<accession>A0A673H9B1</accession>
<dbReference type="PANTHER" id="PTHR20939">
    <property type="entry name" value="SORTING NEXIN 20, 21"/>
    <property type="match status" value="1"/>
</dbReference>
<evidence type="ECO:0000256" key="2">
    <source>
        <dbReference type="ARBA" id="ARBA00022448"/>
    </source>
</evidence>
<dbReference type="GO" id="GO:0015031">
    <property type="term" value="P:protein transport"/>
    <property type="evidence" value="ECO:0007669"/>
    <property type="project" value="UniProtKB-KW"/>
</dbReference>
<reference evidence="8" key="1">
    <citation type="submission" date="2025-08" db="UniProtKB">
        <authorList>
            <consortium name="Ensembl"/>
        </authorList>
    </citation>
    <scope>IDENTIFICATION</scope>
</reference>
<evidence type="ECO:0000313" key="9">
    <source>
        <dbReference type="Proteomes" id="UP000472270"/>
    </source>
</evidence>
<proteinExistence type="predicted"/>
<dbReference type="GO" id="GO:0031901">
    <property type="term" value="C:early endosome membrane"/>
    <property type="evidence" value="ECO:0007669"/>
    <property type="project" value="UniProtKB-SubCell"/>
</dbReference>
<dbReference type="SUPFAM" id="SSF64268">
    <property type="entry name" value="PX domain"/>
    <property type="match status" value="1"/>
</dbReference>
<dbReference type="GO" id="GO:1901981">
    <property type="term" value="F:phosphatidylinositol phosphate binding"/>
    <property type="evidence" value="ECO:0007669"/>
    <property type="project" value="TreeGrafter"/>
</dbReference>
<evidence type="ECO:0000256" key="4">
    <source>
        <dbReference type="ARBA" id="ARBA00022927"/>
    </source>
</evidence>
<evidence type="ECO:0000256" key="1">
    <source>
        <dbReference type="ARBA" id="ARBA00004469"/>
    </source>
</evidence>